<protein>
    <submittedName>
        <fullName evidence="6">Manganese transport system ATP-binding protein MntB</fullName>
    </submittedName>
</protein>
<dbReference type="CDD" id="cd03235">
    <property type="entry name" value="ABC_Metallic_Cations"/>
    <property type="match status" value="1"/>
</dbReference>
<comment type="similarity">
    <text evidence="1">Belongs to the ABC transporter superfamily.</text>
</comment>
<dbReference type="KEGG" id="lpk:LACPI_0643"/>
<evidence type="ECO:0000313" key="7">
    <source>
        <dbReference type="Proteomes" id="UP000033166"/>
    </source>
</evidence>
<evidence type="ECO:0000259" key="5">
    <source>
        <dbReference type="PROSITE" id="PS50893"/>
    </source>
</evidence>
<dbReference type="PANTHER" id="PTHR42734">
    <property type="entry name" value="METAL TRANSPORT SYSTEM ATP-BINDING PROTEIN TM_0124-RELATED"/>
    <property type="match status" value="1"/>
</dbReference>
<dbReference type="InterPro" id="IPR027417">
    <property type="entry name" value="P-loop_NTPase"/>
</dbReference>
<keyword evidence="4 6" id="KW-0067">ATP-binding</keyword>
<reference evidence="7" key="1">
    <citation type="submission" date="2015-01" db="EMBL/GenBank/DDBJ databases">
        <authorList>
            <person name="Andreevskaya M."/>
        </authorList>
    </citation>
    <scope>NUCLEOTIDE SEQUENCE [LARGE SCALE GENOMIC DNA]</scope>
    <source>
        <strain evidence="7">MKFS47</strain>
    </source>
</reference>
<organism evidence="6 7">
    <name type="scientific">Pseudolactococcus piscium MKFS47</name>
    <dbReference type="NCBI Taxonomy" id="297352"/>
    <lineage>
        <taxon>Bacteria</taxon>
        <taxon>Bacillati</taxon>
        <taxon>Bacillota</taxon>
        <taxon>Bacilli</taxon>
        <taxon>Lactobacillales</taxon>
        <taxon>Streptococcaceae</taxon>
        <taxon>Pseudolactococcus</taxon>
    </lineage>
</organism>
<feature type="domain" description="ABC transporter" evidence="5">
    <location>
        <begin position="2"/>
        <end position="234"/>
    </location>
</feature>
<evidence type="ECO:0000313" key="6">
    <source>
        <dbReference type="EMBL" id="CEN27843.1"/>
    </source>
</evidence>
<dbReference type="Proteomes" id="UP000033166">
    <property type="component" value="Chromosome I"/>
</dbReference>
<keyword evidence="2" id="KW-0813">Transport</keyword>
<dbReference type="AlphaFoldDB" id="A0A0D6DVP7"/>
<dbReference type="FunFam" id="3.40.50.300:FF:000134">
    <property type="entry name" value="Iron-enterobactin ABC transporter ATP-binding protein"/>
    <property type="match status" value="1"/>
</dbReference>
<evidence type="ECO:0000256" key="4">
    <source>
        <dbReference type="ARBA" id="ARBA00022840"/>
    </source>
</evidence>
<dbReference type="InterPro" id="IPR003439">
    <property type="entry name" value="ABC_transporter-like_ATP-bd"/>
</dbReference>
<dbReference type="GO" id="GO:0016887">
    <property type="term" value="F:ATP hydrolysis activity"/>
    <property type="evidence" value="ECO:0007669"/>
    <property type="project" value="InterPro"/>
</dbReference>
<dbReference type="Pfam" id="PF00005">
    <property type="entry name" value="ABC_tran"/>
    <property type="match status" value="1"/>
</dbReference>
<dbReference type="EMBL" id="LN774769">
    <property type="protein sequence ID" value="CEN27843.1"/>
    <property type="molecule type" value="Genomic_DNA"/>
</dbReference>
<keyword evidence="3" id="KW-0547">Nucleotide-binding</keyword>
<dbReference type="SUPFAM" id="SSF52540">
    <property type="entry name" value="P-loop containing nucleoside triphosphate hydrolases"/>
    <property type="match status" value="1"/>
</dbReference>
<dbReference type="HOGENOM" id="CLU_000604_1_11_9"/>
<dbReference type="SMART" id="SM00382">
    <property type="entry name" value="AAA"/>
    <property type="match status" value="1"/>
</dbReference>
<dbReference type="RefSeq" id="WP_047915066.1">
    <property type="nucleotide sequence ID" value="NZ_LN774769.1"/>
</dbReference>
<evidence type="ECO:0000256" key="1">
    <source>
        <dbReference type="ARBA" id="ARBA00005417"/>
    </source>
</evidence>
<dbReference type="PROSITE" id="PS00211">
    <property type="entry name" value="ABC_TRANSPORTER_1"/>
    <property type="match status" value="1"/>
</dbReference>
<evidence type="ECO:0000256" key="3">
    <source>
        <dbReference type="ARBA" id="ARBA00022741"/>
    </source>
</evidence>
<proteinExistence type="inferred from homology"/>
<dbReference type="InterPro" id="IPR003593">
    <property type="entry name" value="AAA+_ATPase"/>
</dbReference>
<name>A0A0D6DVP7_9LACT</name>
<gene>
    <name evidence="6" type="primary">mntB</name>
    <name evidence="6" type="ORF">LACPI_0643</name>
</gene>
<sequence length="255" mass="27616">MFKIDKLTVAYQGELILNQLSIAFQKGKITGIIGPNGAGKSTLIKGALGLTSSKSGQASLDGKPLSKLKEKIAYVEQRAAVDLTFPISVFDVVLTGTYPKIGLFKSPGVAEKQAALAALEQVDLLAFKDRQIGSLSGGQLQRVFVARAIVQDAEVVILDEPFVGIDMASEQSIMSILKRWCAKGKTIIVVNHDLNKVTQYFDDLIIMNRGIVANGPVGATYTKANIQKAYSSDFGDLLFEKDDRQMQEGGSHDEY</sequence>
<dbReference type="InterPro" id="IPR050153">
    <property type="entry name" value="Metal_Ion_Import_ABC"/>
</dbReference>
<dbReference type="InterPro" id="IPR017871">
    <property type="entry name" value="ABC_transporter-like_CS"/>
</dbReference>
<dbReference type="GO" id="GO:0005524">
    <property type="term" value="F:ATP binding"/>
    <property type="evidence" value="ECO:0007669"/>
    <property type="project" value="UniProtKB-KW"/>
</dbReference>
<evidence type="ECO:0000256" key="2">
    <source>
        <dbReference type="ARBA" id="ARBA00022448"/>
    </source>
</evidence>
<dbReference type="STRING" id="1364.LP2241_20257"/>
<accession>A0A0D6DVP7</accession>
<dbReference type="PROSITE" id="PS50893">
    <property type="entry name" value="ABC_TRANSPORTER_2"/>
    <property type="match status" value="1"/>
</dbReference>
<dbReference type="PANTHER" id="PTHR42734:SF5">
    <property type="entry name" value="IRON TRANSPORT SYSTEM ATP-BINDING PROTEIN HI_0361-RELATED"/>
    <property type="match status" value="1"/>
</dbReference>
<dbReference type="Gene3D" id="3.40.50.300">
    <property type="entry name" value="P-loop containing nucleotide triphosphate hydrolases"/>
    <property type="match status" value="1"/>
</dbReference>